<keyword evidence="2" id="KW-1185">Reference proteome</keyword>
<dbReference type="Proteomes" id="UP001165083">
    <property type="component" value="Unassembled WGS sequence"/>
</dbReference>
<dbReference type="OrthoDB" id="128939at2759"/>
<evidence type="ECO:0000313" key="2">
    <source>
        <dbReference type="Proteomes" id="UP001165083"/>
    </source>
</evidence>
<protein>
    <submittedName>
        <fullName evidence="1">Unnamed protein product</fullName>
    </submittedName>
</protein>
<sequence length="192" mass="21989">MTLLVGGISANATKPSQPTKIVKAELVHLRLHSVSHGSQRRHLRNDNVGRNGFLRDAQERKLAGETTALETLIPSSNDEARTFVKAPQTLKEVANGKWSASSIWAKVKKFFETAKENTVTFMKNEAQLIRFTVWLLNKRTPKEMYYTMKIYETSGYGDKAYRTYIEYVRFYEHFRGPAENPLLTFGPKVEFP</sequence>
<organism evidence="1 2">
    <name type="scientific">Phytophthora lilii</name>
    <dbReference type="NCBI Taxonomy" id="2077276"/>
    <lineage>
        <taxon>Eukaryota</taxon>
        <taxon>Sar</taxon>
        <taxon>Stramenopiles</taxon>
        <taxon>Oomycota</taxon>
        <taxon>Peronosporomycetes</taxon>
        <taxon>Peronosporales</taxon>
        <taxon>Peronosporaceae</taxon>
        <taxon>Phytophthora</taxon>
    </lineage>
</organism>
<name>A0A9W6U2K6_9STRA</name>
<proteinExistence type="predicted"/>
<dbReference type="EMBL" id="BSXW01000665">
    <property type="protein sequence ID" value="GMF27538.1"/>
    <property type="molecule type" value="Genomic_DNA"/>
</dbReference>
<dbReference type="AlphaFoldDB" id="A0A9W6U2K6"/>
<accession>A0A9W6U2K6</accession>
<evidence type="ECO:0000313" key="1">
    <source>
        <dbReference type="EMBL" id="GMF27538.1"/>
    </source>
</evidence>
<gene>
    <name evidence="1" type="ORF">Plil01_001152300</name>
</gene>
<reference evidence="1" key="1">
    <citation type="submission" date="2023-04" db="EMBL/GenBank/DDBJ databases">
        <title>Phytophthora lilii NBRC 32176.</title>
        <authorList>
            <person name="Ichikawa N."/>
            <person name="Sato H."/>
            <person name="Tonouchi N."/>
        </authorList>
    </citation>
    <scope>NUCLEOTIDE SEQUENCE</scope>
    <source>
        <strain evidence="1">NBRC 32176</strain>
    </source>
</reference>
<comment type="caution">
    <text evidence="1">The sequence shown here is derived from an EMBL/GenBank/DDBJ whole genome shotgun (WGS) entry which is preliminary data.</text>
</comment>